<name>A0A1W1ZVX0_9SPHI</name>
<gene>
    <name evidence="1" type="ORF">SAMN04488101_10166</name>
</gene>
<dbReference type="AlphaFoldDB" id="A0A1W1ZVX0"/>
<protein>
    <recommendedName>
        <fullName evidence="3">Glycosyl transferase family 2</fullName>
    </recommendedName>
</protein>
<evidence type="ECO:0000313" key="1">
    <source>
        <dbReference type="EMBL" id="SMC52208.1"/>
    </source>
</evidence>
<dbReference type="Proteomes" id="UP000192678">
    <property type="component" value="Unassembled WGS sequence"/>
</dbReference>
<sequence length="277" mass="32776">MIKNKIAVIVHACDRYELLFKGFEYFFSKYWDFEIPVNYYFATEEKSVDFKHFKNIKSGKGEWTNRLSNLLDQIDEDYVIYFQEDMWLSKPVDEEVFTQLFDLVLANKWPLVKLNSSPVFKTNSTDMFIKGFNVSVLNNKESDFLMSHQVSLWDKAFLKQQLMANEHPWRNERKGTKRLRKLDPEIFHMDYFAENGSPAINKNAAEVVRSEYQGISLNATLNHNVVPFLEELKSAPHLSAYTQQLQYNYTHQVTHDGKPKPLKKDFFKRMKTWLKGK</sequence>
<evidence type="ECO:0000313" key="2">
    <source>
        <dbReference type="Proteomes" id="UP000192678"/>
    </source>
</evidence>
<proteinExistence type="predicted"/>
<dbReference type="EMBL" id="FWYB01000001">
    <property type="protein sequence ID" value="SMC52208.1"/>
    <property type="molecule type" value="Genomic_DNA"/>
</dbReference>
<dbReference type="RefSeq" id="WP_084286676.1">
    <property type="nucleotide sequence ID" value="NZ_FWYB01000001.1"/>
</dbReference>
<dbReference type="OrthoDB" id="8807075at2"/>
<evidence type="ECO:0008006" key="3">
    <source>
        <dbReference type="Google" id="ProtNLM"/>
    </source>
</evidence>
<dbReference type="STRING" id="475255.SAMN04488101_10166"/>
<reference evidence="1 2" key="1">
    <citation type="submission" date="2017-04" db="EMBL/GenBank/DDBJ databases">
        <authorList>
            <person name="Afonso C.L."/>
            <person name="Miller P.J."/>
            <person name="Scott M.A."/>
            <person name="Spackman E."/>
            <person name="Goraichik I."/>
            <person name="Dimitrov K.M."/>
            <person name="Suarez D.L."/>
            <person name="Swayne D.E."/>
        </authorList>
    </citation>
    <scope>NUCLEOTIDE SEQUENCE [LARGE SCALE GENOMIC DNA]</scope>
    <source>
        <strain evidence="1 2">DSM 19625</strain>
    </source>
</reference>
<keyword evidence="2" id="KW-1185">Reference proteome</keyword>
<accession>A0A1W1ZVX0</accession>
<organism evidence="1 2">
    <name type="scientific">Pedobacter nyackensis</name>
    <dbReference type="NCBI Taxonomy" id="475255"/>
    <lineage>
        <taxon>Bacteria</taxon>
        <taxon>Pseudomonadati</taxon>
        <taxon>Bacteroidota</taxon>
        <taxon>Sphingobacteriia</taxon>
        <taxon>Sphingobacteriales</taxon>
        <taxon>Sphingobacteriaceae</taxon>
        <taxon>Pedobacter</taxon>
    </lineage>
</organism>